<keyword evidence="3 5" id="KW-1133">Transmembrane helix</keyword>
<feature type="transmembrane region" description="Helical" evidence="5">
    <location>
        <begin position="76"/>
        <end position="104"/>
    </location>
</feature>
<name>A0A2U1K4H9_9BACI</name>
<keyword evidence="4 5" id="KW-0472">Membrane</keyword>
<evidence type="ECO:0000256" key="3">
    <source>
        <dbReference type="ARBA" id="ARBA00022989"/>
    </source>
</evidence>
<organism evidence="6 7">
    <name type="scientific">Pueribacillus theae</name>
    <dbReference type="NCBI Taxonomy" id="2171751"/>
    <lineage>
        <taxon>Bacteria</taxon>
        <taxon>Bacillati</taxon>
        <taxon>Bacillota</taxon>
        <taxon>Bacilli</taxon>
        <taxon>Bacillales</taxon>
        <taxon>Bacillaceae</taxon>
        <taxon>Pueribacillus</taxon>
    </lineage>
</organism>
<dbReference type="AlphaFoldDB" id="A0A2U1K4H9"/>
<feature type="transmembrane region" description="Helical" evidence="5">
    <location>
        <begin position="21"/>
        <end position="43"/>
    </location>
</feature>
<dbReference type="GO" id="GO:0009403">
    <property type="term" value="P:toxin biosynthetic process"/>
    <property type="evidence" value="ECO:0007669"/>
    <property type="project" value="InterPro"/>
</dbReference>
<dbReference type="RefSeq" id="WP_116554125.1">
    <property type="nucleotide sequence ID" value="NZ_QCZG01000010.1"/>
</dbReference>
<gene>
    <name evidence="6" type="ORF">DCC39_06700</name>
</gene>
<dbReference type="InterPro" id="IPR003825">
    <property type="entry name" value="Colicin-V_CvpA"/>
</dbReference>
<evidence type="ECO:0000256" key="4">
    <source>
        <dbReference type="ARBA" id="ARBA00023136"/>
    </source>
</evidence>
<dbReference type="OrthoDB" id="1809613at2"/>
<evidence type="ECO:0000256" key="2">
    <source>
        <dbReference type="ARBA" id="ARBA00022692"/>
    </source>
</evidence>
<evidence type="ECO:0008006" key="8">
    <source>
        <dbReference type="Google" id="ProtNLM"/>
    </source>
</evidence>
<accession>A0A2U1K4H9</accession>
<dbReference type="EMBL" id="QCZG01000010">
    <property type="protein sequence ID" value="PWA12302.1"/>
    <property type="molecule type" value="Genomic_DNA"/>
</dbReference>
<keyword evidence="2 5" id="KW-0812">Transmembrane</keyword>
<evidence type="ECO:0000256" key="5">
    <source>
        <dbReference type="SAM" id="Phobius"/>
    </source>
</evidence>
<dbReference type="GO" id="GO:0016020">
    <property type="term" value="C:membrane"/>
    <property type="evidence" value="ECO:0007669"/>
    <property type="project" value="UniProtKB-SubCell"/>
</dbReference>
<comment type="caution">
    <text evidence="6">The sequence shown here is derived from an EMBL/GenBank/DDBJ whole genome shotgun (WGS) entry which is preliminary data.</text>
</comment>
<reference evidence="6 7" key="1">
    <citation type="submission" date="2018-04" db="EMBL/GenBank/DDBJ databases">
        <title>Camelliibacillus theae gen. nov., sp. nov., isolated from Pu'er tea.</title>
        <authorList>
            <person name="Niu L."/>
        </authorList>
    </citation>
    <scope>NUCLEOTIDE SEQUENCE [LARGE SCALE GENOMIC DNA]</scope>
    <source>
        <strain evidence="6 7">T8</strain>
    </source>
</reference>
<evidence type="ECO:0000313" key="6">
    <source>
        <dbReference type="EMBL" id="PWA12302.1"/>
    </source>
</evidence>
<comment type="subcellular location">
    <subcellularLocation>
        <location evidence="1">Membrane</location>
        <topology evidence="1">Multi-pass membrane protein</topology>
    </subcellularLocation>
</comment>
<evidence type="ECO:0000313" key="7">
    <source>
        <dbReference type="Proteomes" id="UP000245998"/>
    </source>
</evidence>
<dbReference type="Proteomes" id="UP000245998">
    <property type="component" value="Unassembled WGS sequence"/>
</dbReference>
<proteinExistence type="predicted"/>
<dbReference type="PANTHER" id="PTHR37306:SF1">
    <property type="entry name" value="COLICIN V PRODUCTION PROTEIN"/>
    <property type="match status" value="1"/>
</dbReference>
<dbReference type="PANTHER" id="PTHR37306">
    <property type="entry name" value="COLICIN V PRODUCTION PROTEIN"/>
    <property type="match status" value="1"/>
</dbReference>
<keyword evidence="7" id="KW-1185">Reference proteome</keyword>
<sequence>MIDLIIIVLLIGGFLIGLRRGLILQVVHLTGFIIALVVAYLYFDNLAPHLKLWIPYPNFVEGSASIVLNALNVEEIYYRGIAFAILFFGTKIAMHILGSMLDFLAELPILRTINRWLGGVLGFLEIYLLLFLVLYIAAIVPVESIQGAFDQSFIAQSMVKHTPFFSAKLQNLWASNIT</sequence>
<dbReference type="Pfam" id="PF02674">
    <property type="entry name" value="Colicin_V"/>
    <property type="match status" value="1"/>
</dbReference>
<feature type="transmembrane region" description="Helical" evidence="5">
    <location>
        <begin position="116"/>
        <end position="140"/>
    </location>
</feature>
<protein>
    <recommendedName>
        <fullName evidence="8">CvpA family protein</fullName>
    </recommendedName>
</protein>
<evidence type="ECO:0000256" key="1">
    <source>
        <dbReference type="ARBA" id="ARBA00004141"/>
    </source>
</evidence>